<name>A0A024T8F1_9STRA</name>
<organism evidence="2">
    <name type="scientific">Aphanomyces invadans</name>
    <dbReference type="NCBI Taxonomy" id="157072"/>
    <lineage>
        <taxon>Eukaryota</taxon>
        <taxon>Sar</taxon>
        <taxon>Stramenopiles</taxon>
        <taxon>Oomycota</taxon>
        <taxon>Saprolegniomycetes</taxon>
        <taxon>Saprolegniales</taxon>
        <taxon>Verrucalvaceae</taxon>
        <taxon>Aphanomyces</taxon>
    </lineage>
</organism>
<dbReference type="AlphaFoldDB" id="A0A024T8F1"/>
<proteinExistence type="predicted"/>
<evidence type="ECO:0000256" key="1">
    <source>
        <dbReference type="SAM" id="MobiDB-lite"/>
    </source>
</evidence>
<dbReference type="GeneID" id="20091948"/>
<gene>
    <name evidence="2" type="ORF">H310_14898</name>
</gene>
<evidence type="ECO:0000313" key="2">
    <source>
        <dbReference type="EMBL" id="ETV90283.1"/>
    </source>
</evidence>
<feature type="compositionally biased region" description="Basic and acidic residues" evidence="1">
    <location>
        <begin position="61"/>
        <end position="83"/>
    </location>
</feature>
<feature type="compositionally biased region" description="Basic and acidic residues" evidence="1">
    <location>
        <begin position="107"/>
        <end position="119"/>
    </location>
</feature>
<dbReference type="VEuPathDB" id="FungiDB:H310_14898"/>
<protein>
    <submittedName>
        <fullName evidence="2">Uncharacterized protein</fullName>
    </submittedName>
</protein>
<accession>A0A024T8F1</accession>
<dbReference type="RefSeq" id="XP_008881084.1">
    <property type="nucleotide sequence ID" value="XM_008882862.1"/>
</dbReference>
<reference evidence="2" key="1">
    <citation type="submission" date="2013-12" db="EMBL/GenBank/DDBJ databases">
        <title>The Genome Sequence of Aphanomyces invadans NJM9701.</title>
        <authorList>
            <consortium name="The Broad Institute Genomics Platform"/>
            <person name="Russ C."/>
            <person name="Tyler B."/>
            <person name="van West P."/>
            <person name="Dieguez-Uribeondo J."/>
            <person name="Young S.K."/>
            <person name="Zeng Q."/>
            <person name="Gargeya S."/>
            <person name="Fitzgerald M."/>
            <person name="Abouelleil A."/>
            <person name="Alvarado L."/>
            <person name="Chapman S.B."/>
            <person name="Gainer-Dewar J."/>
            <person name="Goldberg J."/>
            <person name="Griggs A."/>
            <person name="Gujja S."/>
            <person name="Hansen M."/>
            <person name="Howarth C."/>
            <person name="Imamovic A."/>
            <person name="Ireland A."/>
            <person name="Larimer J."/>
            <person name="McCowan C."/>
            <person name="Murphy C."/>
            <person name="Pearson M."/>
            <person name="Poon T.W."/>
            <person name="Priest M."/>
            <person name="Roberts A."/>
            <person name="Saif S."/>
            <person name="Shea T."/>
            <person name="Sykes S."/>
            <person name="Wortman J."/>
            <person name="Nusbaum C."/>
            <person name="Birren B."/>
        </authorList>
    </citation>
    <scope>NUCLEOTIDE SEQUENCE [LARGE SCALE GENOMIC DNA]</scope>
    <source>
        <strain evidence="2">NJM9701</strain>
    </source>
</reference>
<feature type="region of interest" description="Disordered" evidence="1">
    <location>
        <begin position="61"/>
        <end position="140"/>
    </location>
</feature>
<dbReference type="EMBL" id="KI914052">
    <property type="protein sequence ID" value="ETV90283.1"/>
    <property type="molecule type" value="Genomic_DNA"/>
</dbReference>
<dbReference type="OrthoDB" id="120918at2759"/>
<sequence length="140" mass="15610">MRSIHGESISAKGCRKRCDDLHSAFQQDSVASLRASRTDEQYAERDQLLQDLADMIEAEQCKRRANKDDKSKKEDRREMDGHAICDAAAEGLKRKTVEDSTDDADDEGAKKTQLKKELRSSTSTSVKDSKNALAKFASLS</sequence>